<protein>
    <submittedName>
        <fullName evidence="1">Uncharacterized protein</fullName>
    </submittedName>
</protein>
<evidence type="ECO:0000313" key="1">
    <source>
        <dbReference type="EMBL" id="KAJ8868048.1"/>
    </source>
</evidence>
<sequence length="104" mass="11641">MESAVNVDVRCTHCEGIIGLDFLKQYQALVNVAKQRLQLENKLYSLALMGWDHGTQPLQSVTQVMPHEGKVEVPVNIVNMSQAEVEIPQGTQRAVLELRDVLVM</sequence>
<dbReference type="InterPro" id="IPR021109">
    <property type="entry name" value="Peptidase_aspartic_dom_sf"/>
</dbReference>
<reference evidence="1 2" key="1">
    <citation type="submission" date="2023-02" db="EMBL/GenBank/DDBJ databases">
        <title>LHISI_Scaffold_Assembly.</title>
        <authorList>
            <person name="Stuart O.P."/>
            <person name="Cleave R."/>
            <person name="Magrath M.J.L."/>
            <person name="Mikheyev A.S."/>
        </authorList>
    </citation>
    <scope>NUCLEOTIDE SEQUENCE [LARGE SCALE GENOMIC DNA]</scope>
    <source>
        <strain evidence="1">Daus_M_001</strain>
        <tissue evidence="1">Leg muscle</tissue>
    </source>
</reference>
<gene>
    <name evidence="1" type="ORF">PR048_031857</name>
</gene>
<dbReference type="Proteomes" id="UP001159363">
    <property type="component" value="Chromosome 14"/>
</dbReference>
<name>A0ABQ9G9D5_9NEOP</name>
<keyword evidence="2" id="KW-1185">Reference proteome</keyword>
<dbReference type="EMBL" id="JARBHB010000015">
    <property type="protein sequence ID" value="KAJ8868048.1"/>
    <property type="molecule type" value="Genomic_DNA"/>
</dbReference>
<organism evidence="1 2">
    <name type="scientific">Dryococelus australis</name>
    <dbReference type="NCBI Taxonomy" id="614101"/>
    <lineage>
        <taxon>Eukaryota</taxon>
        <taxon>Metazoa</taxon>
        <taxon>Ecdysozoa</taxon>
        <taxon>Arthropoda</taxon>
        <taxon>Hexapoda</taxon>
        <taxon>Insecta</taxon>
        <taxon>Pterygota</taxon>
        <taxon>Neoptera</taxon>
        <taxon>Polyneoptera</taxon>
        <taxon>Phasmatodea</taxon>
        <taxon>Verophasmatodea</taxon>
        <taxon>Anareolatae</taxon>
        <taxon>Phasmatidae</taxon>
        <taxon>Eurycanthinae</taxon>
        <taxon>Dryococelus</taxon>
    </lineage>
</organism>
<dbReference type="Gene3D" id="2.40.70.10">
    <property type="entry name" value="Acid Proteases"/>
    <property type="match status" value="1"/>
</dbReference>
<evidence type="ECO:0000313" key="2">
    <source>
        <dbReference type="Proteomes" id="UP001159363"/>
    </source>
</evidence>
<accession>A0ABQ9G9D5</accession>
<comment type="caution">
    <text evidence="1">The sequence shown here is derived from an EMBL/GenBank/DDBJ whole genome shotgun (WGS) entry which is preliminary data.</text>
</comment>
<proteinExistence type="predicted"/>